<evidence type="ECO:0008006" key="3">
    <source>
        <dbReference type="Google" id="ProtNLM"/>
    </source>
</evidence>
<dbReference type="EMBL" id="MSCJ01000001">
    <property type="protein sequence ID" value="PQJ66745.1"/>
    <property type="molecule type" value="Genomic_DNA"/>
</dbReference>
<sequence>MKPIYIGLCTVVASFNAVAKPVDWTPGISGDISLLAAYTKTNSQFDSDNATTSNLNSAGDEQGHTLIAPLGTLSYTFSNAKQQLFFGTDRSDVALGRFHAELGFRQKLEENGTVSLSYIPGLLEFKTWQNPYLTGEPRVKTGSNVKAVRAQWENIADSMFSLDTAYGRYKVDQEKSGEGFAIDKALLDRNAKLFFVEGSYLLPLSRTQMIRTALNYSGIDADGKAMSSDIFGGSATFIQIFQRSSLAFTLSYKKALFDAENPIFDKKQEDDRLGAFLAYEYKQPFGWKNWGVVSLVGYNTTQSNINFYDEDTMLVSLGMNYSF</sequence>
<reference evidence="1 2" key="1">
    <citation type="submission" date="2016-12" db="EMBL/GenBank/DDBJ databases">
        <title>Diversity of luminous bacteria.</title>
        <authorList>
            <person name="Yoshizawa S."/>
            <person name="Kogure K."/>
        </authorList>
    </citation>
    <scope>NUCLEOTIDE SEQUENCE [LARGE SCALE GENOMIC DNA]</scope>
    <source>
        <strain evidence="1 2">LC1-200</strain>
    </source>
</reference>
<evidence type="ECO:0000313" key="2">
    <source>
        <dbReference type="Proteomes" id="UP000238730"/>
    </source>
</evidence>
<name>A0A2S7VXW6_PHOAN</name>
<dbReference type="AlphaFoldDB" id="A0A2S7VXW6"/>
<dbReference type="InterPro" id="IPR016896">
    <property type="entry name" value="DUF2860"/>
</dbReference>
<comment type="caution">
    <text evidence="1">The sequence shown here is derived from an EMBL/GenBank/DDBJ whole genome shotgun (WGS) entry which is preliminary data.</text>
</comment>
<dbReference type="Pfam" id="PF11059">
    <property type="entry name" value="DUF2860"/>
    <property type="match status" value="1"/>
</dbReference>
<accession>A0A2S7VXW6</accession>
<dbReference type="OrthoDB" id="6199337at2"/>
<dbReference type="RefSeq" id="WP_105060069.1">
    <property type="nucleotide sequence ID" value="NZ_MSCJ01000001.1"/>
</dbReference>
<evidence type="ECO:0000313" key="1">
    <source>
        <dbReference type="EMBL" id="PQJ66745.1"/>
    </source>
</evidence>
<dbReference type="PIRSF" id="PIRSF028696">
    <property type="entry name" value="UCP028696"/>
    <property type="match status" value="1"/>
</dbReference>
<dbReference type="Proteomes" id="UP000238730">
    <property type="component" value="Unassembled WGS sequence"/>
</dbReference>
<organism evidence="1 2">
    <name type="scientific">Photobacterium angustum</name>
    <dbReference type="NCBI Taxonomy" id="661"/>
    <lineage>
        <taxon>Bacteria</taxon>
        <taxon>Pseudomonadati</taxon>
        <taxon>Pseudomonadota</taxon>
        <taxon>Gammaproteobacteria</taxon>
        <taxon>Vibrionales</taxon>
        <taxon>Vibrionaceae</taxon>
        <taxon>Photobacterium</taxon>
    </lineage>
</organism>
<gene>
    <name evidence="1" type="ORF">BTO08_04585</name>
</gene>
<proteinExistence type="predicted"/>
<protein>
    <recommendedName>
        <fullName evidence="3">DUF2860 domain-containing protein</fullName>
    </recommendedName>
</protein>